<gene>
    <name evidence="1" type="ORF">ACG04R_16305</name>
</gene>
<evidence type="ECO:0000313" key="2">
    <source>
        <dbReference type="Proteomes" id="UP001606134"/>
    </source>
</evidence>
<dbReference type="RefSeq" id="WP_394412770.1">
    <property type="nucleotide sequence ID" value="NZ_JBIGIC010000008.1"/>
</dbReference>
<accession>A0ABW7HEB0</accession>
<organism evidence="1 2">
    <name type="scientific">Pelomonas candidula</name>
    <dbReference type="NCBI Taxonomy" id="3299025"/>
    <lineage>
        <taxon>Bacteria</taxon>
        <taxon>Pseudomonadati</taxon>
        <taxon>Pseudomonadota</taxon>
        <taxon>Betaproteobacteria</taxon>
        <taxon>Burkholderiales</taxon>
        <taxon>Sphaerotilaceae</taxon>
        <taxon>Roseateles</taxon>
    </lineage>
</organism>
<sequence>MQPLTAAMWAGIKSGLTPRAAELFANTYERWAAMAFEVLDGGTPDGTERLTAKPWSQTVTFLRVNDRTVFFAALVEFQGPHDATKTRRVMPIVAQLNSGRMLVASVDGIPGLSRPDRYLQSWPTAYQPINLASDEFSRLRGQIADALAQ</sequence>
<reference evidence="1 2" key="1">
    <citation type="submission" date="2024-08" db="EMBL/GenBank/DDBJ databases">
        <authorList>
            <person name="Lu H."/>
        </authorList>
    </citation>
    <scope>NUCLEOTIDE SEQUENCE [LARGE SCALE GENOMIC DNA]</scope>
    <source>
        <strain evidence="1 2">BYS78W</strain>
    </source>
</reference>
<keyword evidence="2" id="KW-1185">Reference proteome</keyword>
<proteinExistence type="predicted"/>
<protein>
    <submittedName>
        <fullName evidence="1">Uncharacterized protein</fullName>
    </submittedName>
</protein>
<comment type="caution">
    <text evidence="1">The sequence shown here is derived from an EMBL/GenBank/DDBJ whole genome shotgun (WGS) entry which is preliminary data.</text>
</comment>
<name>A0ABW7HEB0_9BURK</name>
<evidence type="ECO:0000313" key="1">
    <source>
        <dbReference type="EMBL" id="MFG6488250.1"/>
    </source>
</evidence>
<dbReference type="Proteomes" id="UP001606134">
    <property type="component" value="Unassembled WGS sequence"/>
</dbReference>
<dbReference type="EMBL" id="JBIGIC010000008">
    <property type="protein sequence ID" value="MFG6488250.1"/>
    <property type="molecule type" value="Genomic_DNA"/>
</dbReference>